<keyword evidence="3" id="KW-1185">Reference proteome</keyword>
<dbReference type="Pfam" id="PF13560">
    <property type="entry name" value="HTH_31"/>
    <property type="match status" value="1"/>
</dbReference>
<reference evidence="3" key="1">
    <citation type="journal article" date="2019" name="Int. J. Syst. Evol. Microbiol.">
        <title>The Global Catalogue of Microorganisms (GCM) 10K type strain sequencing project: providing services to taxonomists for standard genome sequencing and annotation.</title>
        <authorList>
            <consortium name="The Broad Institute Genomics Platform"/>
            <consortium name="The Broad Institute Genome Sequencing Center for Infectious Disease"/>
            <person name="Wu L."/>
            <person name="Ma J."/>
        </authorList>
    </citation>
    <scope>NUCLEOTIDE SEQUENCE [LARGE SCALE GENOMIC DNA]</scope>
    <source>
        <strain evidence="3">JCM 18081</strain>
    </source>
</reference>
<dbReference type="Gene3D" id="1.10.260.40">
    <property type="entry name" value="lambda repressor-like DNA-binding domains"/>
    <property type="match status" value="1"/>
</dbReference>
<dbReference type="PROSITE" id="PS50943">
    <property type="entry name" value="HTH_CROC1"/>
    <property type="match status" value="1"/>
</dbReference>
<dbReference type="SUPFAM" id="SSF47413">
    <property type="entry name" value="lambda repressor-like DNA-binding domains"/>
    <property type="match status" value="1"/>
</dbReference>
<accession>A0ABP9BUY7</accession>
<dbReference type="Proteomes" id="UP001501265">
    <property type="component" value="Unassembled WGS sequence"/>
</dbReference>
<dbReference type="PANTHER" id="PTHR47691:SF3">
    <property type="entry name" value="HTH-TYPE TRANSCRIPTIONAL REGULATOR RV0890C-RELATED"/>
    <property type="match status" value="1"/>
</dbReference>
<organism evidence="2 3">
    <name type="scientific">Streptomyces ziwulingensis</name>
    <dbReference type="NCBI Taxonomy" id="1045501"/>
    <lineage>
        <taxon>Bacteria</taxon>
        <taxon>Bacillati</taxon>
        <taxon>Actinomycetota</taxon>
        <taxon>Actinomycetes</taxon>
        <taxon>Kitasatosporales</taxon>
        <taxon>Streptomycetaceae</taxon>
        <taxon>Streptomyces</taxon>
    </lineage>
</organism>
<dbReference type="InterPro" id="IPR001387">
    <property type="entry name" value="Cro/C1-type_HTH"/>
</dbReference>
<gene>
    <name evidence="2" type="ORF">GCM10023220_31350</name>
</gene>
<dbReference type="InterPro" id="IPR010982">
    <property type="entry name" value="Lambda_DNA-bd_dom_sf"/>
</dbReference>
<dbReference type="Gene3D" id="3.40.50.300">
    <property type="entry name" value="P-loop containing nucleotide triphosphate hydrolases"/>
    <property type="match status" value="1"/>
</dbReference>
<comment type="caution">
    <text evidence="2">The sequence shown here is derived from an EMBL/GenBank/DDBJ whole genome shotgun (WGS) entry which is preliminary data.</text>
</comment>
<evidence type="ECO:0000313" key="2">
    <source>
        <dbReference type="EMBL" id="GAA4800579.1"/>
    </source>
</evidence>
<dbReference type="InterPro" id="IPR011990">
    <property type="entry name" value="TPR-like_helical_dom_sf"/>
</dbReference>
<evidence type="ECO:0000259" key="1">
    <source>
        <dbReference type="PROSITE" id="PS50943"/>
    </source>
</evidence>
<dbReference type="SUPFAM" id="SSF52540">
    <property type="entry name" value="P-loop containing nucleoside triphosphate hydrolases"/>
    <property type="match status" value="1"/>
</dbReference>
<dbReference type="PANTHER" id="PTHR47691">
    <property type="entry name" value="REGULATOR-RELATED"/>
    <property type="match status" value="1"/>
</dbReference>
<dbReference type="InterPro" id="IPR003593">
    <property type="entry name" value="AAA+_ATPase"/>
</dbReference>
<dbReference type="InterPro" id="IPR027417">
    <property type="entry name" value="P-loop_NTPase"/>
</dbReference>
<proteinExistence type="predicted"/>
<name>A0ABP9BUY7_9ACTN</name>
<dbReference type="Gene3D" id="1.10.10.10">
    <property type="entry name" value="Winged helix-like DNA-binding domain superfamily/Winged helix DNA-binding domain"/>
    <property type="match status" value="1"/>
</dbReference>
<dbReference type="InterPro" id="IPR036388">
    <property type="entry name" value="WH-like_DNA-bd_sf"/>
</dbReference>
<dbReference type="SMART" id="SM00382">
    <property type="entry name" value="AAA"/>
    <property type="match status" value="1"/>
</dbReference>
<dbReference type="EMBL" id="BAABIG010000025">
    <property type="protein sequence ID" value="GAA4800579.1"/>
    <property type="molecule type" value="Genomic_DNA"/>
</dbReference>
<dbReference type="CDD" id="cd00093">
    <property type="entry name" value="HTH_XRE"/>
    <property type="match status" value="1"/>
</dbReference>
<protein>
    <submittedName>
        <fullName evidence="2">XRE family transcriptional regulator</fullName>
    </submittedName>
</protein>
<sequence>MVALPADLLKGVSGPPDGTYRTYNPFMHAENEAGAPLGRLLRQLRQSRRLTIEELAEASGVSGRAIGDMERGRSRRPHRGTLTALAQGLRLDEATHSLLVTAARTARAEATARSGPAVASPFTLPRGLRDFVGRADELEALRALAAQATEQAPPRTWTARSATLPTAVVSGPPGSGKTALAVRLAEQLAPSFPDGCFLLDLRGLDAQPLSAEQAALRLLTSWGVPDAELARHTAEEHLARYYELAAERRVAVVLDNAATEAQVRPLLPREGRSLVVVTSRRTLAGLEGVHRVELGMLTDAESASLLRAVLGARRVDTEPEAVRSVIDSCGRLPLALRVAANWAATRTNWSLGRLAGRLADEERRLDALSAGDLRVNSAFALSYSKLAPGAALMFRLLSLAHGTDIGLEQAAVLRQTSPTAAEDLLEELVESGLLLPSRDGRYRLHDLLRLYAASRNRAEDGAEDSRAARARARSWLLDSAVRAGGWFGPDGAAAPGPSPDRLLTLDSRERALRWIKEESDNWLAAFRDAAEVGEHAKVAEVAEALNTFSENWVSWGHWPEIYERAAAAGAALGDATLQATHLNHLSWAYWACERRQADAVAASTRALALATAAADPVQQAWSHDHLGWLRIVDDDWSGAADEFRRATELFAEADHLTGFLQASGGVIPVAWKAGRPEEALTAYRGVMDVLDDPLTRDRVSRDERDITALIASYHVSYVYLDEGRWREAADLLASLRGQLDARGSYWQAGKVYLHLAHALTHLGRHQEAAAEYRGLLAMTEHIPAAVLAEARTHLDALNAGEPSPPTRFPL</sequence>
<dbReference type="SUPFAM" id="SSF48452">
    <property type="entry name" value="TPR-like"/>
    <property type="match status" value="2"/>
</dbReference>
<evidence type="ECO:0000313" key="3">
    <source>
        <dbReference type="Proteomes" id="UP001501265"/>
    </source>
</evidence>
<dbReference type="SMART" id="SM00530">
    <property type="entry name" value="HTH_XRE"/>
    <property type="match status" value="1"/>
</dbReference>
<dbReference type="Gene3D" id="1.25.40.10">
    <property type="entry name" value="Tetratricopeptide repeat domain"/>
    <property type="match status" value="1"/>
</dbReference>
<feature type="domain" description="HTH cro/C1-type" evidence="1">
    <location>
        <begin position="41"/>
        <end position="96"/>
    </location>
</feature>